<evidence type="ECO:0000313" key="1">
    <source>
        <dbReference type="EMBL" id="KAJ4709434.1"/>
    </source>
</evidence>
<gene>
    <name evidence="1" type="ORF">OWV82_019226</name>
</gene>
<keyword evidence="1" id="KW-0378">Hydrolase</keyword>
<dbReference type="EMBL" id="CM051403">
    <property type="protein sequence ID" value="KAJ4709434.1"/>
    <property type="molecule type" value="Genomic_DNA"/>
</dbReference>
<comment type="caution">
    <text evidence="1">The sequence shown here is derived from an EMBL/GenBank/DDBJ whole genome shotgun (WGS) entry which is preliminary data.</text>
</comment>
<evidence type="ECO:0000313" key="2">
    <source>
        <dbReference type="Proteomes" id="UP001164539"/>
    </source>
</evidence>
<organism evidence="1 2">
    <name type="scientific">Melia azedarach</name>
    <name type="common">Chinaberry tree</name>
    <dbReference type="NCBI Taxonomy" id="155640"/>
    <lineage>
        <taxon>Eukaryota</taxon>
        <taxon>Viridiplantae</taxon>
        <taxon>Streptophyta</taxon>
        <taxon>Embryophyta</taxon>
        <taxon>Tracheophyta</taxon>
        <taxon>Spermatophyta</taxon>
        <taxon>Magnoliopsida</taxon>
        <taxon>eudicotyledons</taxon>
        <taxon>Gunneridae</taxon>
        <taxon>Pentapetalae</taxon>
        <taxon>rosids</taxon>
        <taxon>malvids</taxon>
        <taxon>Sapindales</taxon>
        <taxon>Meliaceae</taxon>
        <taxon>Melia</taxon>
    </lineage>
</organism>
<sequence length="191" mass="21658">MEKTKRVSLGVQKKKYKIKPSRRNKRTLLNNVVDYLKSDSYMFAPLINSPPPKINFPAATGLELKEPIKGKKERLPKKIVDYLKSDSYMYASCSDPQPISSPSKGSIRYVKRVSMEISKRTLTMEDNQPMVKSANMMAEDQFFKGNILETCNSDSQTLAHKELAKNVVYPNCRSSSVSGMLDSQLRKLLVD</sequence>
<protein>
    <submittedName>
        <fullName evidence="1">ATP-dependent RNA helicase</fullName>
    </submittedName>
</protein>
<reference evidence="1 2" key="1">
    <citation type="journal article" date="2023" name="Science">
        <title>Complex scaffold remodeling in plant triterpene biosynthesis.</title>
        <authorList>
            <person name="De La Pena R."/>
            <person name="Hodgson H."/>
            <person name="Liu J.C."/>
            <person name="Stephenson M.J."/>
            <person name="Martin A.C."/>
            <person name="Owen C."/>
            <person name="Harkess A."/>
            <person name="Leebens-Mack J."/>
            <person name="Jimenez L.E."/>
            <person name="Osbourn A."/>
            <person name="Sattely E.S."/>
        </authorList>
    </citation>
    <scope>NUCLEOTIDE SEQUENCE [LARGE SCALE GENOMIC DNA]</scope>
    <source>
        <strain evidence="2">cv. JPN11</strain>
        <tissue evidence="1">Leaf</tissue>
    </source>
</reference>
<keyword evidence="1" id="KW-0067">ATP-binding</keyword>
<accession>A0ACC1XDH2</accession>
<proteinExistence type="predicted"/>
<dbReference type="Proteomes" id="UP001164539">
    <property type="component" value="Chromosome 10"/>
</dbReference>
<name>A0ACC1XDH2_MELAZ</name>
<keyword evidence="2" id="KW-1185">Reference proteome</keyword>
<keyword evidence="1" id="KW-0547">Nucleotide-binding</keyword>
<keyword evidence="1" id="KW-0347">Helicase</keyword>